<evidence type="ECO:0000259" key="3">
    <source>
        <dbReference type="Pfam" id="PF12631"/>
    </source>
</evidence>
<dbReference type="Gene3D" id="3.40.50.300">
    <property type="entry name" value="P-loop containing nucleotide triphosphate hydrolases"/>
    <property type="match status" value="1"/>
</dbReference>
<gene>
    <name evidence="4" type="ORF">MNBD_PLANCTO03-2116</name>
</gene>
<dbReference type="Gene3D" id="1.20.120.430">
    <property type="entry name" value="tRNA modification GTPase MnmE domain 2"/>
    <property type="match status" value="1"/>
</dbReference>
<dbReference type="InterPro" id="IPR027266">
    <property type="entry name" value="TrmE/GcvT-like"/>
</dbReference>
<dbReference type="EMBL" id="UOGK01000681">
    <property type="protein sequence ID" value="VAX42363.1"/>
    <property type="molecule type" value="Genomic_DNA"/>
</dbReference>
<feature type="domain" description="MnmE helical" evidence="3">
    <location>
        <begin position="138"/>
        <end position="456"/>
    </location>
</feature>
<name>A0A3B1DYR3_9ZZZZ</name>
<dbReference type="InterPro" id="IPR027417">
    <property type="entry name" value="P-loop_NTPase"/>
</dbReference>
<dbReference type="Pfam" id="PF10396">
    <property type="entry name" value="TrmE_N"/>
    <property type="match status" value="1"/>
</dbReference>
<dbReference type="Gene3D" id="3.30.1360.120">
    <property type="entry name" value="Probable tRNA modification gtpase trme, domain 1"/>
    <property type="match status" value="1"/>
</dbReference>
<organism evidence="4">
    <name type="scientific">hydrothermal vent metagenome</name>
    <dbReference type="NCBI Taxonomy" id="652676"/>
    <lineage>
        <taxon>unclassified sequences</taxon>
        <taxon>metagenomes</taxon>
        <taxon>ecological metagenomes</taxon>
    </lineage>
</organism>
<dbReference type="PRINTS" id="PR00326">
    <property type="entry name" value="GTP1OBG"/>
</dbReference>
<dbReference type="CDD" id="cd14858">
    <property type="entry name" value="TrmE_N"/>
    <property type="match status" value="1"/>
</dbReference>
<feature type="domain" description="GTP-binding protein TrmE N-terminal" evidence="2">
    <location>
        <begin position="12"/>
        <end position="135"/>
    </location>
</feature>
<dbReference type="InterPro" id="IPR025867">
    <property type="entry name" value="MnmE_helical"/>
</dbReference>
<dbReference type="InterPro" id="IPR006073">
    <property type="entry name" value="GTP-bd"/>
</dbReference>
<dbReference type="GO" id="GO:0005737">
    <property type="term" value="C:cytoplasm"/>
    <property type="evidence" value="ECO:0007669"/>
    <property type="project" value="TreeGrafter"/>
</dbReference>
<dbReference type="PANTHER" id="PTHR42714:SF2">
    <property type="entry name" value="TRNA MODIFICATION GTPASE GTPBP3, MITOCHONDRIAL"/>
    <property type="match status" value="1"/>
</dbReference>
<dbReference type="SUPFAM" id="SSF52540">
    <property type="entry name" value="P-loop containing nucleoside triphosphate hydrolases"/>
    <property type="match status" value="1"/>
</dbReference>
<sequence>MVPFHPTSQPATIIACATAPGRADRAIIRLSGPAVPDLAEHFIQPIPRERIVSVCDIHLAPSQWGGRLARPALLCPAIVLFARAPATYTGEDTLEIILPGNPNLVERVIDQWCAHEGVRRAGPGEFSSRAYLNGKLSLDQAEGIAALIAARSADDLAAARQLALGETGSLYRAWAAELATLLALVEAGIDFVDQEDVVPVAPDELCARLARLRAEMASRATGELAAQAEGARPLVVLVGVPNAGKSTLFNALLGRRRSVVAEEVGTTRDVLLEVLHLAEVAGPGLSVQLADLPGLDATSSSQALALEAIHRADAVVHCDPSGEFSTGLWAIPESTPVLRVRTKADQPGGREGSSGDVEVCALDGWHLGVVRRGIADIALRAPGGSCSVALTRHAREITHAVEQLAAAEAQLDPTARALDAPELVADGLRSALDQLEHVLGRVTPDEVIGRIFATFCVGK</sequence>
<dbReference type="InterPro" id="IPR027368">
    <property type="entry name" value="MnmE_dom2"/>
</dbReference>
<evidence type="ECO:0000259" key="2">
    <source>
        <dbReference type="Pfam" id="PF10396"/>
    </source>
</evidence>
<reference evidence="4" key="1">
    <citation type="submission" date="2018-06" db="EMBL/GenBank/DDBJ databases">
        <authorList>
            <person name="Zhirakovskaya E."/>
        </authorList>
    </citation>
    <scope>NUCLEOTIDE SEQUENCE</scope>
</reference>
<dbReference type="PANTHER" id="PTHR42714">
    <property type="entry name" value="TRNA MODIFICATION GTPASE GTPBP3"/>
    <property type="match status" value="1"/>
</dbReference>
<accession>A0A3B1DYR3</accession>
<dbReference type="Pfam" id="PF01926">
    <property type="entry name" value="MMR_HSR1"/>
    <property type="match status" value="1"/>
</dbReference>
<dbReference type="GO" id="GO:0005525">
    <property type="term" value="F:GTP binding"/>
    <property type="evidence" value="ECO:0007669"/>
    <property type="project" value="InterPro"/>
</dbReference>
<feature type="domain" description="G" evidence="1">
    <location>
        <begin position="235"/>
        <end position="318"/>
    </location>
</feature>
<dbReference type="GO" id="GO:0002098">
    <property type="term" value="P:tRNA wobble uridine modification"/>
    <property type="evidence" value="ECO:0007669"/>
    <property type="project" value="TreeGrafter"/>
</dbReference>
<dbReference type="InterPro" id="IPR018948">
    <property type="entry name" value="GTP-bd_TrmE_N"/>
</dbReference>
<dbReference type="GO" id="GO:0030488">
    <property type="term" value="P:tRNA methylation"/>
    <property type="evidence" value="ECO:0007669"/>
    <property type="project" value="TreeGrafter"/>
</dbReference>
<protein>
    <submittedName>
        <fullName evidence="4">GTPase and tRNA-U34 5-formylation enzyme TrmE</fullName>
    </submittedName>
</protein>
<dbReference type="Pfam" id="PF12631">
    <property type="entry name" value="MnmE_helical"/>
    <property type="match status" value="1"/>
</dbReference>
<evidence type="ECO:0000259" key="1">
    <source>
        <dbReference type="Pfam" id="PF01926"/>
    </source>
</evidence>
<proteinExistence type="predicted"/>
<dbReference type="AlphaFoldDB" id="A0A3B1DYR3"/>
<evidence type="ECO:0000313" key="4">
    <source>
        <dbReference type="EMBL" id="VAX42363.1"/>
    </source>
</evidence>